<evidence type="ECO:0000256" key="6">
    <source>
        <dbReference type="ARBA" id="ARBA00023136"/>
    </source>
</evidence>
<dbReference type="AlphaFoldDB" id="A0AAV1HUM9"/>
<name>A0AAV1HUM9_9CHLO</name>
<proteinExistence type="inferred from homology"/>
<keyword evidence="4" id="KW-0256">Endoplasmic reticulum</keyword>
<protein>
    <recommendedName>
        <fullName evidence="10">Transmembrane protein 208</fullName>
    </recommendedName>
</protein>
<dbReference type="GO" id="GO:0005789">
    <property type="term" value="C:endoplasmic reticulum membrane"/>
    <property type="evidence" value="ECO:0007669"/>
    <property type="project" value="UniProtKB-SubCell"/>
</dbReference>
<dbReference type="Pfam" id="PF05620">
    <property type="entry name" value="TMEM208_SND2"/>
    <property type="match status" value="1"/>
</dbReference>
<evidence type="ECO:0000256" key="1">
    <source>
        <dbReference type="ARBA" id="ARBA00004477"/>
    </source>
</evidence>
<comment type="similarity">
    <text evidence="2">Belongs to the TMEM208 family.</text>
</comment>
<evidence type="ECO:0000256" key="7">
    <source>
        <dbReference type="SAM" id="Phobius"/>
    </source>
</evidence>
<gene>
    <name evidence="8" type="ORF">CVIRNUC_002045</name>
</gene>
<evidence type="ECO:0000256" key="4">
    <source>
        <dbReference type="ARBA" id="ARBA00022824"/>
    </source>
</evidence>
<organism evidence="8 9">
    <name type="scientific">Coccomyxa viridis</name>
    <dbReference type="NCBI Taxonomy" id="1274662"/>
    <lineage>
        <taxon>Eukaryota</taxon>
        <taxon>Viridiplantae</taxon>
        <taxon>Chlorophyta</taxon>
        <taxon>core chlorophytes</taxon>
        <taxon>Trebouxiophyceae</taxon>
        <taxon>Trebouxiophyceae incertae sedis</taxon>
        <taxon>Coccomyxaceae</taxon>
        <taxon>Coccomyxa</taxon>
    </lineage>
</organism>
<comment type="caution">
    <text evidence="8">The sequence shown here is derived from an EMBL/GenBank/DDBJ whole genome shotgun (WGS) entry which is preliminary data.</text>
</comment>
<feature type="transmembrane region" description="Helical" evidence="7">
    <location>
        <begin position="45"/>
        <end position="65"/>
    </location>
</feature>
<keyword evidence="5 7" id="KW-1133">Transmembrane helix</keyword>
<evidence type="ECO:0008006" key="10">
    <source>
        <dbReference type="Google" id="ProtNLM"/>
    </source>
</evidence>
<sequence>MAKAGAKTRVVANAKRLKLLKMIILAANVVHVTVKLILQRQSSSLWSWAGFAATSAIYIVCYASLAGMAEPMYGPTGELVDGGADLSLGGMCSYYHDLIYLAAIVQLASVFTDRIWWSFLLVCNQLSFMQSSGASVPQKLRGMKSFMVSPGLSSKGSAMRTCHAGACIRAVPALGVSAAALCICTQAKGDAARGDSG</sequence>
<evidence type="ECO:0000313" key="8">
    <source>
        <dbReference type="EMBL" id="CAK0751137.1"/>
    </source>
</evidence>
<dbReference type="PANTHER" id="PTHR13505:SF7">
    <property type="entry name" value="TRANSMEMBRANE PROTEIN 208"/>
    <property type="match status" value="1"/>
</dbReference>
<keyword evidence="9" id="KW-1185">Reference proteome</keyword>
<evidence type="ECO:0000256" key="3">
    <source>
        <dbReference type="ARBA" id="ARBA00022692"/>
    </source>
</evidence>
<keyword evidence="6 7" id="KW-0472">Membrane</keyword>
<feature type="transmembrane region" description="Helical" evidence="7">
    <location>
        <begin position="98"/>
        <end position="122"/>
    </location>
</feature>
<dbReference type="GO" id="GO:0006624">
    <property type="term" value="P:vacuolar protein processing"/>
    <property type="evidence" value="ECO:0007669"/>
    <property type="project" value="TreeGrafter"/>
</dbReference>
<dbReference type="InterPro" id="IPR008506">
    <property type="entry name" value="SND2/TMEM208"/>
</dbReference>
<evidence type="ECO:0000256" key="2">
    <source>
        <dbReference type="ARBA" id="ARBA00009950"/>
    </source>
</evidence>
<evidence type="ECO:0000256" key="5">
    <source>
        <dbReference type="ARBA" id="ARBA00022989"/>
    </source>
</evidence>
<reference evidence="8 9" key="1">
    <citation type="submission" date="2023-10" db="EMBL/GenBank/DDBJ databases">
        <authorList>
            <person name="Maclean D."/>
            <person name="Macfadyen A."/>
        </authorList>
    </citation>
    <scope>NUCLEOTIDE SEQUENCE [LARGE SCALE GENOMIC DNA]</scope>
</reference>
<dbReference type="GO" id="GO:0005773">
    <property type="term" value="C:vacuole"/>
    <property type="evidence" value="ECO:0007669"/>
    <property type="project" value="GOC"/>
</dbReference>
<evidence type="ECO:0000313" key="9">
    <source>
        <dbReference type="Proteomes" id="UP001314263"/>
    </source>
</evidence>
<dbReference type="EMBL" id="CAUYUE010000003">
    <property type="protein sequence ID" value="CAK0751137.1"/>
    <property type="molecule type" value="Genomic_DNA"/>
</dbReference>
<dbReference type="Proteomes" id="UP001314263">
    <property type="component" value="Unassembled WGS sequence"/>
</dbReference>
<accession>A0AAV1HUM9</accession>
<keyword evidence="3 7" id="KW-0812">Transmembrane</keyword>
<dbReference type="PANTHER" id="PTHR13505">
    <property type="entry name" value="TRANSMEMBRANE PROTEIN 208"/>
    <property type="match status" value="1"/>
</dbReference>
<comment type="subcellular location">
    <subcellularLocation>
        <location evidence="1">Endoplasmic reticulum membrane</location>
        <topology evidence="1">Multi-pass membrane protein</topology>
    </subcellularLocation>
</comment>